<evidence type="ECO:0000313" key="2">
    <source>
        <dbReference type="Proteomes" id="UP000793456"/>
    </source>
</evidence>
<proteinExistence type="predicted"/>
<keyword evidence="2" id="KW-1185">Reference proteome</keyword>
<comment type="caution">
    <text evidence="1">The sequence shown here is derived from an EMBL/GenBank/DDBJ whole genome shotgun (WGS) entry which is preliminary data.</text>
</comment>
<dbReference type="EMBL" id="CM011687">
    <property type="protein sequence ID" value="TMS10470.1"/>
    <property type="molecule type" value="Genomic_DNA"/>
</dbReference>
<reference evidence="1" key="1">
    <citation type="submission" date="2018-11" db="EMBL/GenBank/DDBJ databases">
        <title>The sequence and de novo assembly of Larimichthys crocea genome using PacBio and Hi-C technologies.</title>
        <authorList>
            <person name="Xu P."/>
            <person name="Chen B."/>
            <person name="Zhou Z."/>
            <person name="Ke Q."/>
            <person name="Wu Y."/>
            <person name="Bai H."/>
            <person name="Pu F."/>
        </authorList>
    </citation>
    <scope>NUCLEOTIDE SEQUENCE</scope>
    <source>
        <tissue evidence="1">Muscle</tissue>
    </source>
</reference>
<organism evidence="1 2">
    <name type="scientific">Larimichthys crocea</name>
    <name type="common">Large yellow croaker</name>
    <name type="synonym">Pseudosciaena crocea</name>
    <dbReference type="NCBI Taxonomy" id="215358"/>
    <lineage>
        <taxon>Eukaryota</taxon>
        <taxon>Metazoa</taxon>
        <taxon>Chordata</taxon>
        <taxon>Craniata</taxon>
        <taxon>Vertebrata</taxon>
        <taxon>Euteleostomi</taxon>
        <taxon>Actinopterygii</taxon>
        <taxon>Neopterygii</taxon>
        <taxon>Teleostei</taxon>
        <taxon>Neoteleostei</taxon>
        <taxon>Acanthomorphata</taxon>
        <taxon>Eupercaria</taxon>
        <taxon>Sciaenidae</taxon>
        <taxon>Larimichthys</taxon>
    </lineage>
</organism>
<sequence length="147" mass="16099">MDDVNNYCCVSAVSPEPGTDGAESDPAGAIELIQSIGAVVRRPLPCSRPGARLTQRLHVEIASCLSDLRSLCSILTQRAQGQDPNLSLLLGLTSPPLVTEQAEDWMSPEVLQKKLVEAQQLRRDVEELRNVILDRYAQDMGENCITQ</sequence>
<gene>
    <name evidence="1" type="ORF">E3U43_019463</name>
</gene>
<accession>A0ACD3QTI6</accession>
<evidence type="ECO:0000313" key="1">
    <source>
        <dbReference type="EMBL" id="TMS10470.1"/>
    </source>
</evidence>
<dbReference type="Proteomes" id="UP000793456">
    <property type="component" value="Chromosome XIV"/>
</dbReference>
<name>A0ACD3QTI6_LARCR</name>
<protein>
    <submittedName>
        <fullName evidence="1">Uncharacterized protein</fullName>
    </submittedName>
</protein>